<keyword evidence="4" id="KW-0804">Transcription</keyword>
<evidence type="ECO:0000256" key="1">
    <source>
        <dbReference type="ARBA" id="ARBA00010641"/>
    </source>
</evidence>
<dbReference type="GO" id="GO:0006352">
    <property type="term" value="P:DNA-templated transcription initiation"/>
    <property type="evidence" value="ECO:0007669"/>
    <property type="project" value="InterPro"/>
</dbReference>
<comment type="caution">
    <text evidence="7">The sequence shown here is derived from an EMBL/GenBank/DDBJ whole genome shotgun (WGS) entry which is preliminary data.</text>
</comment>
<dbReference type="SUPFAM" id="SSF88659">
    <property type="entry name" value="Sigma3 and sigma4 domains of RNA polymerase sigma factors"/>
    <property type="match status" value="1"/>
</dbReference>
<evidence type="ECO:0000259" key="6">
    <source>
        <dbReference type="Pfam" id="PF08281"/>
    </source>
</evidence>
<feature type="domain" description="RNA polymerase sigma-70 region 2" evidence="5">
    <location>
        <begin position="35"/>
        <end position="101"/>
    </location>
</feature>
<dbReference type="SUPFAM" id="SSF88946">
    <property type="entry name" value="Sigma2 domain of RNA polymerase sigma factors"/>
    <property type="match status" value="1"/>
</dbReference>
<keyword evidence="2" id="KW-0805">Transcription regulation</keyword>
<dbReference type="RefSeq" id="WP_130539151.1">
    <property type="nucleotide sequence ID" value="NZ_CP042431.1"/>
</dbReference>
<dbReference type="GO" id="GO:0016987">
    <property type="term" value="F:sigma factor activity"/>
    <property type="evidence" value="ECO:0007669"/>
    <property type="project" value="UniProtKB-KW"/>
</dbReference>
<evidence type="ECO:0000313" key="7">
    <source>
        <dbReference type="EMBL" id="RZS74701.1"/>
    </source>
</evidence>
<dbReference type="Pfam" id="PF08281">
    <property type="entry name" value="Sigma70_r4_2"/>
    <property type="match status" value="1"/>
</dbReference>
<evidence type="ECO:0000259" key="5">
    <source>
        <dbReference type="Pfam" id="PF04542"/>
    </source>
</evidence>
<evidence type="ECO:0000313" key="8">
    <source>
        <dbReference type="Proteomes" id="UP000293874"/>
    </source>
</evidence>
<gene>
    <name evidence="7" type="ORF">EV199_0552</name>
</gene>
<dbReference type="InterPro" id="IPR039425">
    <property type="entry name" value="RNA_pol_sigma-70-like"/>
</dbReference>
<dbReference type="GO" id="GO:0003677">
    <property type="term" value="F:DNA binding"/>
    <property type="evidence" value="ECO:0007669"/>
    <property type="project" value="InterPro"/>
</dbReference>
<dbReference type="InterPro" id="IPR013249">
    <property type="entry name" value="RNA_pol_sigma70_r4_t2"/>
</dbReference>
<dbReference type="EMBL" id="SGXA01000001">
    <property type="protein sequence ID" value="RZS74701.1"/>
    <property type="molecule type" value="Genomic_DNA"/>
</dbReference>
<dbReference type="InterPro" id="IPR036388">
    <property type="entry name" value="WH-like_DNA-bd_sf"/>
</dbReference>
<dbReference type="Proteomes" id="UP000293874">
    <property type="component" value="Unassembled WGS sequence"/>
</dbReference>
<protein>
    <submittedName>
        <fullName evidence="7">RNA polymerase sigma-70 factor (ECF subfamily)</fullName>
    </submittedName>
</protein>
<evidence type="ECO:0000256" key="2">
    <source>
        <dbReference type="ARBA" id="ARBA00023015"/>
    </source>
</evidence>
<dbReference type="Gene3D" id="1.10.10.10">
    <property type="entry name" value="Winged helix-like DNA-binding domain superfamily/Winged helix DNA-binding domain"/>
    <property type="match status" value="1"/>
</dbReference>
<dbReference type="PANTHER" id="PTHR43133:SF46">
    <property type="entry name" value="RNA POLYMERASE SIGMA-70 FACTOR ECF SUBFAMILY"/>
    <property type="match status" value="1"/>
</dbReference>
<organism evidence="7 8">
    <name type="scientific">Pseudobacter ginsenosidimutans</name>
    <dbReference type="NCBI Taxonomy" id="661488"/>
    <lineage>
        <taxon>Bacteria</taxon>
        <taxon>Pseudomonadati</taxon>
        <taxon>Bacteroidota</taxon>
        <taxon>Chitinophagia</taxon>
        <taxon>Chitinophagales</taxon>
        <taxon>Chitinophagaceae</taxon>
        <taxon>Pseudobacter</taxon>
    </lineage>
</organism>
<accession>A0A4Q7MZJ3</accession>
<keyword evidence="3" id="KW-0731">Sigma factor</keyword>
<dbReference type="InterPro" id="IPR007627">
    <property type="entry name" value="RNA_pol_sigma70_r2"/>
</dbReference>
<evidence type="ECO:0000256" key="3">
    <source>
        <dbReference type="ARBA" id="ARBA00023082"/>
    </source>
</evidence>
<dbReference type="InterPro" id="IPR013324">
    <property type="entry name" value="RNA_pol_sigma_r3/r4-like"/>
</dbReference>
<dbReference type="NCBIfam" id="TIGR02937">
    <property type="entry name" value="sigma70-ECF"/>
    <property type="match status" value="1"/>
</dbReference>
<comment type="similarity">
    <text evidence="1">Belongs to the sigma-70 factor family. ECF subfamily.</text>
</comment>
<dbReference type="PANTHER" id="PTHR43133">
    <property type="entry name" value="RNA POLYMERASE ECF-TYPE SIGMA FACTO"/>
    <property type="match status" value="1"/>
</dbReference>
<reference evidence="7 8" key="1">
    <citation type="submission" date="2019-02" db="EMBL/GenBank/DDBJ databases">
        <title>Genomic Encyclopedia of Type Strains, Phase IV (KMG-IV): sequencing the most valuable type-strain genomes for metagenomic binning, comparative biology and taxonomic classification.</title>
        <authorList>
            <person name="Goeker M."/>
        </authorList>
    </citation>
    <scope>NUCLEOTIDE SEQUENCE [LARGE SCALE GENOMIC DNA]</scope>
    <source>
        <strain evidence="7 8">DSM 18116</strain>
    </source>
</reference>
<keyword evidence="8" id="KW-1185">Reference proteome</keyword>
<feature type="domain" description="RNA polymerase sigma factor 70 region 4 type 2" evidence="6">
    <location>
        <begin position="135"/>
        <end position="181"/>
    </location>
</feature>
<dbReference type="Pfam" id="PF04542">
    <property type="entry name" value="Sigma70_r2"/>
    <property type="match status" value="1"/>
</dbReference>
<dbReference type="OrthoDB" id="799938at2"/>
<dbReference type="AlphaFoldDB" id="A0A4Q7MZJ3"/>
<evidence type="ECO:0000256" key="4">
    <source>
        <dbReference type="ARBA" id="ARBA00023163"/>
    </source>
</evidence>
<dbReference type="Gene3D" id="1.10.1740.10">
    <property type="match status" value="1"/>
</dbReference>
<sequence length="205" mass="23868">MPQQHPDIIPSNRIPDEDKLIRQASEGDQQAFSRLYTYYYPRLFTSLFFIARSTEDAQEVIHEAFLKIWQSRETLSMVRSFEDYVYVLAKNLLFNLLKRKKTGQRIVQALSDQTISNAGASPDQALLFKQYYQTAQKAISLLTEQKRRIFLLKTQERLTLEEISVTLGISVSAVKKHLYAATDFVKEYIRLHAGDMLLLLSIYFF</sequence>
<dbReference type="InterPro" id="IPR013325">
    <property type="entry name" value="RNA_pol_sigma_r2"/>
</dbReference>
<name>A0A4Q7MZJ3_9BACT</name>
<dbReference type="InterPro" id="IPR014284">
    <property type="entry name" value="RNA_pol_sigma-70_dom"/>
</dbReference>
<proteinExistence type="inferred from homology"/>